<evidence type="ECO:0000313" key="3">
    <source>
        <dbReference type="Proteomes" id="UP000293347"/>
    </source>
</evidence>
<keyword evidence="1" id="KW-1133">Transmembrane helix</keyword>
<gene>
    <name evidence="2" type="ORF">EZ437_16135</name>
</gene>
<keyword evidence="3" id="KW-1185">Reference proteome</keyword>
<organism evidence="2 3">
    <name type="scientific">Pedobacter psychroterrae</name>
    <dbReference type="NCBI Taxonomy" id="2530453"/>
    <lineage>
        <taxon>Bacteria</taxon>
        <taxon>Pseudomonadati</taxon>
        <taxon>Bacteroidota</taxon>
        <taxon>Sphingobacteriia</taxon>
        <taxon>Sphingobacteriales</taxon>
        <taxon>Sphingobacteriaceae</taxon>
        <taxon>Pedobacter</taxon>
    </lineage>
</organism>
<feature type="transmembrane region" description="Helical" evidence="1">
    <location>
        <begin position="12"/>
        <end position="36"/>
    </location>
</feature>
<name>A0A4R0NGS1_9SPHI</name>
<dbReference type="EMBL" id="SJSL01000005">
    <property type="protein sequence ID" value="TCC99769.1"/>
    <property type="molecule type" value="Genomic_DNA"/>
</dbReference>
<evidence type="ECO:0008006" key="4">
    <source>
        <dbReference type="Google" id="ProtNLM"/>
    </source>
</evidence>
<evidence type="ECO:0000313" key="2">
    <source>
        <dbReference type="EMBL" id="TCC99769.1"/>
    </source>
</evidence>
<evidence type="ECO:0000256" key="1">
    <source>
        <dbReference type="SAM" id="Phobius"/>
    </source>
</evidence>
<dbReference type="Proteomes" id="UP000293347">
    <property type="component" value="Unassembled WGS sequence"/>
</dbReference>
<keyword evidence="1" id="KW-0472">Membrane</keyword>
<protein>
    <recommendedName>
        <fullName evidence="4">Prepilin-type N-terminal cleavage/methylation domain-containing protein</fullName>
    </recommendedName>
</protein>
<keyword evidence="1" id="KW-0812">Transmembrane</keyword>
<dbReference type="RefSeq" id="WP_131597105.1">
    <property type="nucleotide sequence ID" value="NZ_SJSL01000005.1"/>
</dbReference>
<reference evidence="2 3" key="1">
    <citation type="submission" date="2019-02" db="EMBL/GenBank/DDBJ databases">
        <title>Pedobacter sp. RP-1-14 sp. nov., isolated from Arctic soil.</title>
        <authorList>
            <person name="Dahal R.H."/>
        </authorList>
    </citation>
    <scope>NUCLEOTIDE SEQUENCE [LARGE SCALE GENOMIC DNA]</scope>
    <source>
        <strain evidence="2 3">RP-1-14</strain>
    </source>
</reference>
<comment type="caution">
    <text evidence="2">The sequence shown here is derived from an EMBL/GenBank/DDBJ whole genome shotgun (WGS) entry which is preliminary data.</text>
</comment>
<proteinExistence type="predicted"/>
<dbReference type="AlphaFoldDB" id="A0A4R0NGS1"/>
<sequence length="123" mass="13783">MQVRIKDIKLKSATIVETIIALLILMISFSAGMVIYTKVLTTGVNNGQLRADAEARFLMDSLSTARNTEPARLVRQKSVFELSYVVDERFPGMLLMKMTGTDEKGQVLTRHLKWVSAYEAGED</sequence>
<accession>A0A4R0NGS1</accession>
<dbReference type="OrthoDB" id="770121at2"/>